<dbReference type="Proteomes" id="UP000318081">
    <property type="component" value="Chromosome"/>
</dbReference>
<feature type="transmembrane region" description="Helical" evidence="8">
    <location>
        <begin position="7"/>
        <end position="28"/>
    </location>
</feature>
<evidence type="ECO:0000256" key="3">
    <source>
        <dbReference type="ARBA" id="ARBA00022475"/>
    </source>
</evidence>
<sequence>MSPIQRFRPWLLPIGVMACMVVILMPLPTVIMDFLLAGNIALAVVILLTTIHVATPLEFSVFPTLLLATTLSRLVLNIATTRLILADAPTLGDDAAGGVIRTFGQFVAGNQIEVGLVLFLILVVVQFVVITKGATRISEVAARFALDGMPGRQSAIDADLNAGNIDAATAAGKRDDLIAEADFYAAMDGAGKFVRGDAVAGLVITAINIIGGLYLGVVVSGMGLADAASVFTKLTIGDGLVSQIPSLLISLSAGVLVTRGTRRSNLSDNFVTQLLGNSKALLIAGGFLLLLVITGLPPIPLILLGSGCVLIATTLDRNEKQQAAEAQRERETEAQAATPTQKRVEDFLTVDPLEVAIGLGLLPLADPIRGGDLMQRIASLRNQMAAEIGIVLPKVRVRDDATLGQQEYEIRLFGDFVARGDLRVDKLLASGDGRTTGKPNGEAVHEFGGTTSIWIDPAGREQAMIYGYKTRTAPGVLADHLEQVARAHADELLSHDATKHLLDELRQVAPALVDDLVPTRLSINDVQKVLQGLLREAIPIRQLGIILEALGDAAARSNDASEQIESVRRRLARTLCSQLRDEQRTLRVVTLESSTAAQLQPLHGPAGQGDRWTDHQAGSGATSQLGIRHNKTQDVTCDAIRQAVKNLSSEGYPPVLLVGPHLRRRVKQVTEEAGIWTHVLSTNEITTDTQLEIHSTVGRPTSTAAA</sequence>
<keyword evidence="9" id="KW-0969">Cilium</keyword>
<dbReference type="InterPro" id="IPR042194">
    <property type="entry name" value="FHIPEP_1"/>
</dbReference>
<feature type="transmembrane region" description="Helical" evidence="8">
    <location>
        <begin position="112"/>
        <end position="130"/>
    </location>
</feature>
<feature type="transmembrane region" description="Helical" evidence="8">
    <location>
        <begin position="240"/>
        <end position="259"/>
    </location>
</feature>
<feature type="transmembrane region" description="Helical" evidence="8">
    <location>
        <begin position="280"/>
        <end position="304"/>
    </location>
</feature>
<name>A0ABX5Y1M9_9BACT</name>
<dbReference type="PROSITE" id="PS51257">
    <property type="entry name" value="PROKAR_LIPOPROTEIN"/>
    <property type="match status" value="1"/>
</dbReference>
<dbReference type="Gene3D" id="3.40.50.12790">
    <property type="entry name" value="FHIPEP family, domain 4"/>
    <property type="match status" value="1"/>
</dbReference>
<dbReference type="Gene3D" id="3.40.30.60">
    <property type="entry name" value="FHIPEP family, domain 1"/>
    <property type="match status" value="1"/>
</dbReference>
<keyword evidence="3" id="KW-1003">Cell membrane</keyword>
<organism evidence="9 10">
    <name type="scientific">Stieleria magnilauensis</name>
    <dbReference type="NCBI Taxonomy" id="2527963"/>
    <lineage>
        <taxon>Bacteria</taxon>
        <taxon>Pseudomonadati</taxon>
        <taxon>Planctomycetota</taxon>
        <taxon>Planctomycetia</taxon>
        <taxon>Pirellulales</taxon>
        <taxon>Pirellulaceae</taxon>
        <taxon>Stieleria</taxon>
    </lineage>
</organism>
<dbReference type="PRINTS" id="PR00949">
    <property type="entry name" value="TYPE3IMAPROT"/>
</dbReference>
<dbReference type="Pfam" id="PF00771">
    <property type="entry name" value="FHIPEP"/>
    <property type="match status" value="1"/>
</dbReference>
<dbReference type="InterPro" id="IPR042193">
    <property type="entry name" value="FHIPEP_3"/>
</dbReference>
<dbReference type="PANTHER" id="PTHR30161:SF1">
    <property type="entry name" value="FLAGELLAR BIOSYNTHESIS PROTEIN FLHA-RELATED"/>
    <property type="match status" value="1"/>
</dbReference>
<dbReference type="Gene3D" id="1.10.8.540">
    <property type="entry name" value="FHIPEP family, domain 3"/>
    <property type="match status" value="1"/>
</dbReference>
<dbReference type="InterPro" id="IPR001712">
    <property type="entry name" value="T3SS_FHIPEP"/>
</dbReference>
<dbReference type="RefSeq" id="WP_145219877.1">
    <property type="nucleotide sequence ID" value="NZ_CP036432.1"/>
</dbReference>
<evidence type="ECO:0000256" key="2">
    <source>
        <dbReference type="ARBA" id="ARBA00008835"/>
    </source>
</evidence>
<evidence type="ECO:0000256" key="8">
    <source>
        <dbReference type="SAM" id="Phobius"/>
    </source>
</evidence>
<keyword evidence="10" id="KW-1185">Reference proteome</keyword>
<dbReference type="PIRSF" id="PIRSF005419">
    <property type="entry name" value="FlhA"/>
    <property type="match status" value="1"/>
</dbReference>
<comment type="subcellular location">
    <subcellularLocation>
        <location evidence="1">Cell membrane</location>
        <topology evidence="1">Multi-pass membrane protein</topology>
    </subcellularLocation>
</comment>
<protein>
    <submittedName>
        <fullName evidence="9">Flagellar biosynthesis protein FlhA</fullName>
    </submittedName>
</protein>
<dbReference type="PANTHER" id="PTHR30161">
    <property type="entry name" value="FLAGELLAR EXPORT PROTEIN, MEMBRANE FLHA SUBUNIT-RELATED"/>
    <property type="match status" value="1"/>
</dbReference>
<proteinExistence type="inferred from homology"/>
<reference evidence="9 10" key="1">
    <citation type="submission" date="2019-02" db="EMBL/GenBank/DDBJ databases">
        <title>Deep-cultivation of Planctomycetes and their phenomic and genomic characterization uncovers novel biology.</title>
        <authorList>
            <person name="Wiegand S."/>
            <person name="Jogler M."/>
            <person name="Boedeker C."/>
            <person name="Pinto D."/>
            <person name="Vollmers J."/>
            <person name="Rivas-Marin E."/>
            <person name="Kohn T."/>
            <person name="Peeters S.H."/>
            <person name="Heuer A."/>
            <person name="Rast P."/>
            <person name="Oberbeckmann S."/>
            <person name="Bunk B."/>
            <person name="Jeske O."/>
            <person name="Meyerdierks A."/>
            <person name="Storesund J.E."/>
            <person name="Kallscheuer N."/>
            <person name="Luecker S."/>
            <person name="Lage O.M."/>
            <person name="Pohl T."/>
            <person name="Merkel B.J."/>
            <person name="Hornburger P."/>
            <person name="Mueller R.-W."/>
            <person name="Bruemmer F."/>
            <person name="Labrenz M."/>
            <person name="Spormann A.M."/>
            <person name="Op den Camp H."/>
            <person name="Overmann J."/>
            <person name="Amann R."/>
            <person name="Jetten M.S.M."/>
            <person name="Mascher T."/>
            <person name="Medema M.H."/>
            <person name="Devos D.P."/>
            <person name="Kaster A.-K."/>
            <person name="Ovreas L."/>
            <person name="Rohde M."/>
            <person name="Galperin M.Y."/>
            <person name="Jogler C."/>
        </authorList>
    </citation>
    <scope>NUCLEOTIDE SEQUENCE [LARGE SCALE GENOMIC DNA]</scope>
    <source>
        <strain evidence="9 10">TBK1r</strain>
    </source>
</reference>
<evidence type="ECO:0000256" key="1">
    <source>
        <dbReference type="ARBA" id="ARBA00004651"/>
    </source>
</evidence>
<comment type="similarity">
    <text evidence="2">Belongs to the FHIPEP (flagella/HR/invasion proteins export pore) family.</text>
</comment>
<evidence type="ECO:0000313" key="10">
    <source>
        <dbReference type="Proteomes" id="UP000318081"/>
    </source>
</evidence>
<accession>A0ABX5Y1M9</accession>
<feature type="transmembrane region" description="Helical" evidence="8">
    <location>
        <begin position="199"/>
        <end position="220"/>
    </location>
</feature>
<keyword evidence="4 8" id="KW-0812">Transmembrane</keyword>
<feature type="transmembrane region" description="Helical" evidence="8">
    <location>
        <begin position="34"/>
        <end position="53"/>
    </location>
</feature>
<keyword evidence="9" id="KW-0966">Cell projection</keyword>
<dbReference type="EMBL" id="CP036432">
    <property type="protein sequence ID" value="QDV87926.1"/>
    <property type="molecule type" value="Genomic_DNA"/>
</dbReference>
<evidence type="ECO:0000256" key="7">
    <source>
        <dbReference type="SAM" id="MobiDB-lite"/>
    </source>
</evidence>
<keyword evidence="5 8" id="KW-1133">Transmembrane helix</keyword>
<dbReference type="InterPro" id="IPR042196">
    <property type="entry name" value="FHIPEP_4"/>
</dbReference>
<gene>
    <name evidence="9" type="primary">flhA_2</name>
    <name evidence="9" type="ORF">TBK1r_69580</name>
</gene>
<keyword evidence="9" id="KW-0282">Flagellum</keyword>
<keyword evidence="6 8" id="KW-0472">Membrane</keyword>
<evidence type="ECO:0000313" key="9">
    <source>
        <dbReference type="EMBL" id="QDV87926.1"/>
    </source>
</evidence>
<evidence type="ECO:0000256" key="4">
    <source>
        <dbReference type="ARBA" id="ARBA00022692"/>
    </source>
</evidence>
<feature type="region of interest" description="Disordered" evidence="7">
    <location>
        <begin position="600"/>
        <end position="623"/>
    </location>
</feature>
<evidence type="ECO:0000256" key="5">
    <source>
        <dbReference type="ARBA" id="ARBA00022989"/>
    </source>
</evidence>
<evidence type="ECO:0000256" key="6">
    <source>
        <dbReference type="ARBA" id="ARBA00023136"/>
    </source>
</evidence>